<dbReference type="PIRSF" id="PIRSF037895">
    <property type="entry name" value="Subtilisin_rel_Sama_2696"/>
    <property type="match status" value="1"/>
</dbReference>
<dbReference type="InterPro" id="IPR045051">
    <property type="entry name" value="SBT"/>
</dbReference>
<feature type="chain" id="PRO_5041930085" evidence="11">
    <location>
        <begin position="24"/>
        <end position="1655"/>
    </location>
</feature>
<evidence type="ECO:0000259" key="13">
    <source>
        <dbReference type="Pfam" id="PF02225"/>
    </source>
</evidence>
<dbReference type="InterPro" id="IPR017311">
    <property type="entry name" value="Sama-2696"/>
</dbReference>
<protein>
    <submittedName>
        <fullName evidence="15">Peptidase S8</fullName>
    </submittedName>
</protein>
<dbReference type="InterPro" id="IPR023827">
    <property type="entry name" value="Peptidase_S8_Asp-AS"/>
</dbReference>
<evidence type="ECO:0000256" key="5">
    <source>
        <dbReference type="ARBA" id="ARBA00022825"/>
    </source>
</evidence>
<evidence type="ECO:0000256" key="4">
    <source>
        <dbReference type="ARBA" id="ARBA00022801"/>
    </source>
</evidence>
<proteinExistence type="inferred from homology"/>
<evidence type="ECO:0000256" key="7">
    <source>
        <dbReference type="PIRSR" id="PIRSR615500-1"/>
    </source>
</evidence>
<dbReference type="Pfam" id="PF00082">
    <property type="entry name" value="Peptidase_S8"/>
    <property type="match status" value="1"/>
</dbReference>
<keyword evidence="3 11" id="KW-0732">Signal</keyword>
<feature type="active site" description="Charge relay system" evidence="7 8">
    <location>
        <position position="336"/>
    </location>
</feature>
<feature type="domain" description="PA" evidence="13">
    <location>
        <begin position="523"/>
        <end position="613"/>
    </location>
</feature>
<dbReference type="PROSITE" id="PS00136">
    <property type="entry name" value="SUBTILASE_ASP"/>
    <property type="match status" value="1"/>
</dbReference>
<evidence type="ECO:0000256" key="3">
    <source>
        <dbReference type="ARBA" id="ARBA00022729"/>
    </source>
</evidence>
<evidence type="ECO:0000256" key="6">
    <source>
        <dbReference type="ARBA" id="ARBA00023180"/>
    </source>
</evidence>
<dbReference type="PROSITE" id="PS51892">
    <property type="entry name" value="SUBTILASE"/>
    <property type="match status" value="1"/>
</dbReference>
<dbReference type="PANTHER" id="PTHR10795">
    <property type="entry name" value="PROPROTEIN CONVERTASE SUBTILISIN/KEXIN"/>
    <property type="match status" value="1"/>
</dbReference>
<evidence type="ECO:0000256" key="2">
    <source>
        <dbReference type="ARBA" id="ARBA00022670"/>
    </source>
</evidence>
<keyword evidence="6" id="KW-0325">Glycoprotein</keyword>
<dbReference type="Pfam" id="PF02225">
    <property type="entry name" value="PA"/>
    <property type="match status" value="1"/>
</dbReference>
<dbReference type="Proteomes" id="UP000198233">
    <property type="component" value="Chromosome"/>
</dbReference>
<dbReference type="RefSeq" id="WP_088904012.1">
    <property type="nucleotide sequence ID" value="NZ_CP022272.1"/>
</dbReference>
<dbReference type="InterPro" id="IPR003137">
    <property type="entry name" value="PA_domain"/>
</dbReference>
<evidence type="ECO:0000256" key="9">
    <source>
        <dbReference type="RuleBase" id="RU003355"/>
    </source>
</evidence>
<dbReference type="PRINTS" id="PR00723">
    <property type="entry name" value="SUBTILISIN"/>
</dbReference>
<feature type="domain" description="Peptidase S8/S53" evidence="12">
    <location>
        <begin position="239"/>
        <end position="746"/>
    </location>
</feature>
<sequence>MKLKKITLMTVAAIYAGAVGASAIQSAQTTPAGAQIKPIKVTDEVIRSNEDRFRDRAFPDASAETQPTVGRNVHRAFSDENRKVPFQFEADIQGEQTYIIELSDKPVSLYQGGKAGLQATSARSNTIPASLSPDLHNKIDLNSSAVKAYRSHLKTQQDAMISQISSTVGANETLAQYQLAFNGMSMRMTQDQAAKVANLPNVVSVTRERIYELHTDVGPQHIGADKFWTGEVTGTAYTGKGIVIGVLDTGINTDHVSFSAQGDDGYVHTLPARYEHYLGDCEIEEFANMCNDKLIGVRSYPIITDSYTEASFQPDKKWWEITGPVRPQNGEDYNGHGSHTASTAAGNVLLNKPYMVTDVGVTSDGKATNLELPRMSGVAPNANIIMYQVCHPGDGTLNEFRGCPGSALLAGLEDAIADGVDVINYSIGQAFGNFPWEDPMEMAFLAAREAGISVAASAGNSFDPTVASQRHGAIDHLSPWVTSVAATTHSREFGVEGKMITGVTGGEQPLADIEGGGITDSYTGPVVDAKAYGWQYEKCNDPFPAGFFDVAPDGTPFDVAPIVVCKRGDIARVDKAVNVAAGGAGAIILRNASSSETIANDPFVIPGIHVPYSAYYGDASNNWYGLSKWLANGSDHRLTITASTVVTKTRDANYVADFSSRGHNFANPEVMSPNLAAPGVDVYAAWADDMPMTAVGTPGDYNAISGTSMAAPHVAGAMALLKQAQPSWTPAQIQSALMTTASLEGVTRSIESYRPDGIEAASFNDAGSGVINVAKAYKAGLIMDETADNYRAANPKNGGTVSSLNLPYFFNESCNGTCTMMRTFTATQDGTWTVDAKALTMEGADMLSLEVSPASFTLAAGESQSIILTAKVLEVQAPGADSSSLRLLGDVTLTPSASDMPMQHLPVSIRYSGTSMPENVMGKIHRKQGHLLTPEIHTEEIQQFNYESNGLVKAERIDAQMKRSDARGYANRAEREADGQVVRFFDVPEGTKRIVWEVINADYNAYAAIYLGKDVNEDADIQWLDEAICYSTLDSNDFCAINNPTPGTYWAYASNYKYEYEDPDNLADNFTLALAIIGNQDEGNLVASGPEMTNGMDPYRVQLNYDLPDAEEGDIYYGYVGIGSDSYNDANLGYIPVQLIHSGSDTQVTASQSAAKAGDIVEFEVSLAPNLLGGEREFSLSTELDPGLQLIEDSISVAGYPEYAEAMTVDGNTISFNAVQPSSVATKRHYVFTTSVEDATCRVPSELQFDDELYVDLSYNLPSSAMGITGYSNRYLTLNMSSNGLPHVPLYGAEKDMLHDILGISPFGYVKFDEMPEFYNYHREFNDNFQDFPDTIVAPLWRGDVMMSDPRFDMDRGEPINNVYGAVMGDYYVFQWKGGTEVRNRFTGNNNPDPDAFFDIETIISTKIDFAPGQHEMMFGYKSMETFNAHFGSIGLHGYYGERGTFAPVGGWLNDGFAFNNVDEKVSEGMLVCANYQGPESSGLTVTFSARVSANAVGLDNAVTVSSQYSDSEMITVSEVISAPSNLKLVAIGDQSIEENSTLTLTVAYTDLKNTVNGIQVSGDNISATTEGDTVVITPTKDWYGETMVTVTVHDMAYPSDADSTSFMLTVNSDGVEPAPAPEVPEESNDSDSGGSLGFLALGLLGLLAGRRKLH</sequence>
<reference evidence="15 16" key="1">
    <citation type="submission" date="2017-06" db="EMBL/GenBank/DDBJ databases">
        <title>Complete genome sequence of Shewanella marisflavi EP1 associated with anaerobic 2,4-dinitrotoluene reduction and salt tolerance.</title>
        <authorList>
            <person name="Huang J."/>
        </authorList>
    </citation>
    <scope>NUCLEOTIDE SEQUENCE [LARGE SCALE GENOMIC DNA]</scope>
    <source>
        <strain evidence="15 16">EP1</strain>
    </source>
</reference>
<feature type="active site" description="Charge relay system" evidence="7 8">
    <location>
        <position position="708"/>
    </location>
</feature>
<feature type="signal peptide" evidence="11">
    <location>
        <begin position="1"/>
        <end position="23"/>
    </location>
</feature>
<dbReference type="KEGG" id="smav:CFF01_04475"/>
<feature type="region of interest" description="Disordered" evidence="10">
    <location>
        <begin position="1612"/>
        <end position="1633"/>
    </location>
</feature>
<evidence type="ECO:0000256" key="1">
    <source>
        <dbReference type="ARBA" id="ARBA00011073"/>
    </source>
</evidence>
<keyword evidence="4 8" id="KW-0378">Hydrolase</keyword>
<evidence type="ECO:0000256" key="8">
    <source>
        <dbReference type="PROSITE-ProRule" id="PRU01240"/>
    </source>
</evidence>
<accession>A0AAC9XMI9</accession>
<evidence type="ECO:0000259" key="14">
    <source>
        <dbReference type="Pfam" id="PF05922"/>
    </source>
</evidence>
<evidence type="ECO:0000259" key="12">
    <source>
        <dbReference type="Pfam" id="PF00082"/>
    </source>
</evidence>
<comment type="similarity">
    <text evidence="1 8 9">Belongs to the peptidase S8 family.</text>
</comment>
<keyword evidence="2 8" id="KW-0645">Protease</keyword>
<dbReference type="Gene3D" id="3.50.30.30">
    <property type="match status" value="1"/>
</dbReference>
<dbReference type="InterPro" id="IPR000209">
    <property type="entry name" value="Peptidase_S8/S53_dom"/>
</dbReference>
<dbReference type="CDD" id="cd02120">
    <property type="entry name" value="PA_subtilisin_like"/>
    <property type="match status" value="1"/>
</dbReference>
<dbReference type="InterPro" id="IPR023828">
    <property type="entry name" value="Peptidase_S8_Ser-AS"/>
</dbReference>
<dbReference type="SUPFAM" id="SSF52743">
    <property type="entry name" value="Subtilisin-like"/>
    <property type="match status" value="1"/>
</dbReference>
<dbReference type="Gene3D" id="3.30.70.80">
    <property type="entry name" value="Peptidase S8 propeptide/proteinase inhibitor I9"/>
    <property type="match status" value="1"/>
</dbReference>
<dbReference type="InterPro" id="IPR037045">
    <property type="entry name" value="S8pro/Inhibitor_I9_sf"/>
</dbReference>
<evidence type="ECO:0000313" key="16">
    <source>
        <dbReference type="Proteomes" id="UP000198233"/>
    </source>
</evidence>
<evidence type="ECO:0000256" key="11">
    <source>
        <dbReference type="SAM" id="SignalP"/>
    </source>
</evidence>
<dbReference type="Pfam" id="PF05922">
    <property type="entry name" value="Inhibitor_I9"/>
    <property type="match status" value="1"/>
</dbReference>
<dbReference type="Gene3D" id="3.40.50.200">
    <property type="entry name" value="Peptidase S8/S53 domain"/>
    <property type="match status" value="1"/>
</dbReference>
<dbReference type="CDD" id="cd04852">
    <property type="entry name" value="Peptidases_S8_3"/>
    <property type="match status" value="1"/>
</dbReference>
<evidence type="ECO:0000313" key="15">
    <source>
        <dbReference type="EMBL" id="ASJ95905.1"/>
    </source>
</evidence>
<organism evidence="15 16">
    <name type="scientific">Shewanella marisflavi</name>
    <dbReference type="NCBI Taxonomy" id="260364"/>
    <lineage>
        <taxon>Bacteria</taxon>
        <taxon>Pseudomonadati</taxon>
        <taxon>Pseudomonadota</taxon>
        <taxon>Gammaproteobacteria</taxon>
        <taxon>Alteromonadales</taxon>
        <taxon>Shewanellaceae</taxon>
        <taxon>Shewanella</taxon>
    </lineage>
</organism>
<evidence type="ECO:0000256" key="10">
    <source>
        <dbReference type="SAM" id="MobiDB-lite"/>
    </source>
</evidence>
<name>A0AAC9XMI9_9GAMM</name>
<feature type="domain" description="Inhibitor I9" evidence="14">
    <location>
        <begin position="97"/>
        <end position="214"/>
    </location>
</feature>
<dbReference type="InterPro" id="IPR010259">
    <property type="entry name" value="S8pro/Inhibitor_I9"/>
</dbReference>
<gene>
    <name evidence="15" type="ORF">CFF01_04475</name>
</gene>
<feature type="active site" description="Charge relay system" evidence="7 8">
    <location>
        <position position="248"/>
    </location>
</feature>
<dbReference type="InterPro" id="IPR036852">
    <property type="entry name" value="Peptidase_S8/S53_dom_sf"/>
</dbReference>
<dbReference type="InterPro" id="IPR034197">
    <property type="entry name" value="Peptidases_S8_3"/>
</dbReference>
<keyword evidence="5 8" id="KW-0720">Serine protease</keyword>
<dbReference type="PROSITE" id="PS00138">
    <property type="entry name" value="SUBTILASE_SER"/>
    <property type="match status" value="1"/>
</dbReference>
<dbReference type="GO" id="GO:0006508">
    <property type="term" value="P:proteolysis"/>
    <property type="evidence" value="ECO:0007669"/>
    <property type="project" value="UniProtKB-KW"/>
</dbReference>
<dbReference type="GO" id="GO:0004252">
    <property type="term" value="F:serine-type endopeptidase activity"/>
    <property type="evidence" value="ECO:0007669"/>
    <property type="project" value="UniProtKB-UniRule"/>
</dbReference>
<dbReference type="InterPro" id="IPR015500">
    <property type="entry name" value="Peptidase_S8_subtilisin-rel"/>
</dbReference>
<dbReference type="EMBL" id="CP022272">
    <property type="protein sequence ID" value="ASJ95905.1"/>
    <property type="molecule type" value="Genomic_DNA"/>
</dbReference>